<dbReference type="RefSeq" id="WP_185132785.1">
    <property type="nucleotide sequence ID" value="NZ_JACJVO010000042.1"/>
</dbReference>
<gene>
    <name evidence="2" type="ORF">H7C18_29895</name>
</gene>
<dbReference type="EMBL" id="JACJVO010000042">
    <property type="protein sequence ID" value="MBB6735133.1"/>
    <property type="molecule type" value="Genomic_DNA"/>
</dbReference>
<keyword evidence="1" id="KW-0812">Transmembrane</keyword>
<comment type="caution">
    <text evidence="2">The sequence shown here is derived from an EMBL/GenBank/DDBJ whole genome shotgun (WGS) entry which is preliminary data.</text>
</comment>
<evidence type="ECO:0000256" key="1">
    <source>
        <dbReference type="SAM" id="Phobius"/>
    </source>
</evidence>
<proteinExistence type="predicted"/>
<sequence length="87" mass="10360">MVWTWAIAFYLIFCPLVILISIAGTVAYRRNRLARSVKEPPFDFQKTNEIFTDPTTGIKQQVWFNPNTGERYYQNIEENRTNRTNRK</sequence>
<protein>
    <recommendedName>
        <fullName evidence="4">HD family phosphohydrolase</fullName>
    </recommendedName>
</protein>
<keyword evidence="1" id="KW-0472">Membrane</keyword>
<name>A0A7X0SS52_9BACL</name>
<feature type="transmembrane region" description="Helical" evidence="1">
    <location>
        <begin position="6"/>
        <end position="28"/>
    </location>
</feature>
<reference evidence="2 3" key="1">
    <citation type="submission" date="2020-08" db="EMBL/GenBank/DDBJ databases">
        <title>Cohnella phylogeny.</title>
        <authorList>
            <person name="Dunlap C."/>
        </authorList>
    </citation>
    <scope>NUCLEOTIDE SEQUENCE [LARGE SCALE GENOMIC DNA]</scope>
    <source>
        <strain evidence="2 3">CBP 2801</strain>
    </source>
</reference>
<dbReference type="AlphaFoldDB" id="A0A7X0SS52"/>
<dbReference type="Proteomes" id="UP000564644">
    <property type="component" value="Unassembled WGS sequence"/>
</dbReference>
<accession>A0A7X0SS52</accession>
<evidence type="ECO:0008006" key="4">
    <source>
        <dbReference type="Google" id="ProtNLM"/>
    </source>
</evidence>
<evidence type="ECO:0000313" key="3">
    <source>
        <dbReference type="Proteomes" id="UP000564644"/>
    </source>
</evidence>
<evidence type="ECO:0000313" key="2">
    <source>
        <dbReference type="EMBL" id="MBB6735133.1"/>
    </source>
</evidence>
<organism evidence="2 3">
    <name type="scientific">Cohnella zeiphila</name>
    <dbReference type="NCBI Taxonomy" id="2761120"/>
    <lineage>
        <taxon>Bacteria</taxon>
        <taxon>Bacillati</taxon>
        <taxon>Bacillota</taxon>
        <taxon>Bacilli</taxon>
        <taxon>Bacillales</taxon>
        <taxon>Paenibacillaceae</taxon>
        <taxon>Cohnella</taxon>
    </lineage>
</organism>
<keyword evidence="1" id="KW-1133">Transmembrane helix</keyword>
<keyword evidence="3" id="KW-1185">Reference proteome</keyword>